<dbReference type="Proteomes" id="UP000270094">
    <property type="component" value="Unassembled WGS sequence"/>
</dbReference>
<reference evidence="1 2" key="1">
    <citation type="submission" date="2018-11" db="EMBL/GenBank/DDBJ databases">
        <authorList>
            <consortium name="Pathogen Informatics"/>
        </authorList>
    </citation>
    <scope>NUCLEOTIDE SEQUENCE [LARGE SCALE GENOMIC DNA]</scope>
</reference>
<keyword evidence="2" id="KW-1185">Reference proteome</keyword>
<sequence length="64" mass="7195">MSPCILEAAVKVRTVALGCVKESYRVVRCAETIKKWLEVMGMDKKGFLLSASFPEVIDKTYLKL</sequence>
<gene>
    <name evidence="1" type="ORF">SVUK_LOCUS9215</name>
</gene>
<organism evidence="1 2">
    <name type="scientific">Strongylus vulgaris</name>
    <name type="common">Blood worm</name>
    <dbReference type="NCBI Taxonomy" id="40348"/>
    <lineage>
        <taxon>Eukaryota</taxon>
        <taxon>Metazoa</taxon>
        <taxon>Ecdysozoa</taxon>
        <taxon>Nematoda</taxon>
        <taxon>Chromadorea</taxon>
        <taxon>Rhabditida</taxon>
        <taxon>Rhabditina</taxon>
        <taxon>Rhabditomorpha</taxon>
        <taxon>Strongyloidea</taxon>
        <taxon>Strongylidae</taxon>
        <taxon>Strongylus</taxon>
    </lineage>
</organism>
<accession>A0A3P7JDT2</accession>
<dbReference type="OrthoDB" id="5862732at2759"/>
<name>A0A3P7JDT2_STRVU</name>
<dbReference type="AlphaFoldDB" id="A0A3P7JDT2"/>
<proteinExistence type="predicted"/>
<evidence type="ECO:0000313" key="2">
    <source>
        <dbReference type="Proteomes" id="UP000270094"/>
    </source>
</evidence>
<evidence type="ECO:0000313" key="1">
    <source>
        <dbReference type="EMBL" id="VDM74217.1"/>
    </source>
</evidence>
<dbReference type="EMBL" id="UYYB01034792">
    <property type="protein sequence ID" value="VDM74217.1"/>
    <property type="molecule type" value="Genomic_DNA"/>
</dbReference>
<protein>
    <submittedName>
        <fullName evidence="1">Uncharacterized protein</fullName>
    </submittedName>
</protein>